<comment type="function">
    <text evidence="12">Core subunit of the mitochondrial membrane respiratory chain NADH dehydrogenase (Complex I) which catalyzes electron transfer from NADH through the respiratory chain, using ubiquinone as an electron acceptor. Essential for the catalytic activity of complex I.</text>
</comment>
<proteinExistence type="inferred from homology"/>
<keyword evidence="8 12" id="KW-0520">NAD</keyword>
<keyword evidence="10 12" id="KW-0472">Membrane</keyword>
<dbReference type="GO" id="GO:0031966">
    <property type="term" value="C:mitochondrial membrane"/>
    <property type="evidence" value="ECO:0007669"/>
    <property type="project" value="UniProtKB-SubCell"/>
</dbReference>
<name>A0A8F0WFW4_9STRA</name>
<sequence>MYTGGVINKFSMANFDYNMMFFFEDSLIKKEYSILLTFLVIAVLLTIVIIGASYFLVKQNPDPEKLSAYECGFEPYEDTRHTFDVRFCVIAILFIIFDIEIMFLIPWCVSLAKLDLLGFWSMIDFLFELGIGFFYVWYVRALDWD</sequence>
<feature type="transmembrane region" description="Helical" evidence="12">
    <location>
        <begin position="87"/>
        <end position="107"/>
    </location>
</feature>
<evidence type="ECO:0000256" key="8">
    <source>
        <dbReference type="ARBA" id="ARBA00023027"/>
    </source>
</evidence>
<keyword evidence="6 12" id="KW-1278">Translocase</keyword>
<geneLocation type="mitochondrion" evidence="13"/>
<keyword evidence="12" id="KW-0249">Electron transport</keyword>
<dbReference type="AlphaFoldDB" id="A0A8F0WFW4"/>
<dbReference type="InterPro" id="IPR023043">
    <property type="entry name" value="NAD(P)H_OxRDtase_bac/plastid"/>
</dbReference>
<evidence type="ECO:0000313" key="13">
    <source>
        <dbReference type="EMBL" id="QWM93289.1"/>
    </source>
</evidence>
<dbReference type="GeneID" id="67123398"/>
<keyword evidence="12" id="KW-0679">Respiratory chain</keyword>
<keyword evidence="9 12" id="KW-0830">Ubiquinone</keyword>
<dbReference type="PANTHER" id="PTHR11058:SF9">
    <property type="entry name" value="NADH-UBIQUINONE OXIDOREDUCTASE CHAIN 3"/>
    <property type="match status" value="1"/>
</dbReference>
<keyword evidence="5 12" id="KW-0812">Transmembrane</keyword>
<dbReference type="GO" id="GO:0008137">
    <property type="term" value="F:NADH dehydrogenase (ubiquinone) activity"/>
    <property type="evidence" value="ECO:0007669"/>
    <property type="project" value="UniProtKB-UniRule"/>
</dbReference>
<dbReference type="RefSeq" id="YP_010133799.1">
    <property type="nucleotide sequence ID" value="NC_056789.1"/>
</dbReference>
<dbReference type="FunFam" id="1.20.58.1610:FF:000004">
    <property type="entry name" value="NADH-quinone oxidoreductase subunit A"/>
    <property type="match status" value="1"/>
</dbReference>
<dbReference type="InterPro" id="IPR038430">
    <property type="entry name" value="NDAH_ubi_oxred_su3_sf"/>
</dbReference>
<protein>
    <recommendedName>
        <fullName evidence="3 12">NADH-ubiquinone oxidoreductase chain 3</fullName>
        <ecNumber evidence="12">7.1.1.2</ecNumber>
    </recommendedName>
</protein>
<dbReference type="HAMAP" id="MF_01394">
    <property type="entry name" value="NDH1_NuoA"/>
    <property type="match status" value="1"/>
</dbReference>
<evidence type="ECO:0000256" key="2">
    <source>
        <dbReference type="ARBA" id="ARBA00008472"/>
    </source>
</evidence>
<keyword evidence="12 13" id="KW-0496">Mitochondrion</keyword>
<evidence type="ECO:0000256" key="5">
    <source>
        <dbReference type="ARBA" id="ARBA00022692"/>
    </source>
</evidence>
<comment type="subcellular location">
    <subcellularLocation>
        <location evidence="1">Membrane</location>
        <topology evidence="1">Multi-pass membrane protein</topology>
    </subcellularLocation>
    <subcellularLocation>
        <location evidence="12">Mitochondrion membrane</location>
        <topology evidence="12">Multi-pass membrane protein</topology>
    </subcellularLocation>
</comment>
<dbReference type="InterPro" id="IPR000440">
    <property type="entry name" value="NADH_UbQ/plastoQ_OxRdtase_su3"/>
</dbReference>
<keyword evidence="7 12" id="KW-1133">Transmembrane helix</keyword>
<reference evidence="13" key="1">
    <citation type="journal article" date="2021" name="Ecol Indic">
        <title>Morphological and molecular identification reveals that waters from an isolated oasis in Tamanrasset (extreme South of Algerian Sahara) are colonized by opportunistic and pollution-tolerant diatom species.</title>
        <authorList>
            <person name="Gastineau R."/>
            <person name="Hamedi C."/>
            <person name="Baba Hamed M.B."/>
            <person name="Abi-Ayad S.-M.E.-A."/>
            <person name="Bak M."/>
            <person name="Lemieux C."/>
            <person name="Turmel M."/>
            <person name="Dobosz S."/>
            <person name="Wrobel R.J."/>
            <person name="Kierzek A."/>
            <person name="Lange-Bertalot H."/>
            <person name="Witkowski A."/>
        </authorList>
    </citation>
    <scope>NUCLEOTIDE SEQUENCE</scope>
    <source>
        <strain evidence="13">SZCZR1829</strain>
    </source>
</reference>
<comment type="catalytic activity">
    <reaction evidence="11 12">
        <text>a ubiquinone + NADH + 5 H(+)(in) = a ubiquinol + NAD(+) + 4 H(+)(out)</text>
        <dbReference type="Rhea" id="RHEA:29091"/>
        <dbReference type="Rhea" id="RHEA-COMP:9565"/>
        <dbReference type="Rhea" id="RHEA-COMP:9566"/>
        <dbReference type="ChEBI" id="CHEBI:15378"/>
        <dbReference type="ChEBI" id="CHEBI:16389"/>
        <dbReference type="ChEBI" id="CHEBI:17976"/>
        <dbReference type="ChEBI" id="CHEBI:57540"/>
        <dbReference type="ChEBI" id="CHEBI:57945"/>
        <dbReference type="EC" id="7.1.1.2"/>
    </reaction>
</comment>
<evidence type="ECO:0000256" key="1">
    <source>
        <dbReference type="ARBA" id="ARBA00004141"/>
    </source>
</evidence>
<evidence type="ECO:0000256" key="10">
    <source>
        <dbReference type="ARBA" id="ARBA00023136"/>
    </source>
</evidence>
<organism evidence="13">
    <name type="scientific">Fistulifera saprophila</name>
    <dbReference type="NCBI Taxonomy" id="880757"/>
    <lineage>
        <taxon>Eukaryota</taxon>
        <taxon>Sar</taxon>
        <taxon>Stramenopiles</taxon>
        <taxon>Ochrophyta</taxon>
        <taxon>Bacillariophyta</taxon>
        <taxon>Bacillariophyceae</taxon>
        <taxon>Bacillariophycidae</taxon>
        <taxon>Naviculales</taxon>
        <taxon>Naviculaceae</taxon>
        <taxon>Fistulifera</taxon>
    </lineage>
</organism>
<evidence type="ECO:0000256" key="7">
    <source>
        <dbReference type="ARBA" id="ARBA00022989"/>
    </source>
</evidence>
<dbReference type="GO" id="GO:0030964">
    <property type="term" value="C:NADH dehydrogenase complex"/>
    <property type="evidence" value="ECO:0007669"/>
    <property type="project" value="TreeGrafter"/>
</dbReference>
<evidence type="ECO:0000256" key="9">
    <source>
        <dbReference type="ARBA" id="ARBA00023075"/>
    </source>
</evidence>
<feature type="transmembrane region" description="Helical" evidence="12">
    <location>
        <begin position="32"/>
        <end position="57"/>
    </location>
</feature>
<feature type="transmembrane region" description="Helical" evidence="12">
    <location>
        <begin position="119"/>
        <end position="139"/>
    </location>
</feature>
<dbReference type="GO" id="GO:0016651">
    <property type="term" value="F:oxidoreductase activity, acting on NAD(P)H"/>
    <property type="evidence" value="ECO:0007669"/>
    <property type="project" value="InterPro"/>
</dbReference>
<dbReference type="EC" id="7.1.1.2" evidence="12"/>
<dbReference type="PANTHER" id="PTHR11058">
    <property type="entry name" value="NADH-UBIQUINONE OXIDOREDUCTASE CHAIN 3"/>
    <property type="match status" value="1"/>
</dbReference>
<evidence type="ECO:0000256" key="12">
    <source>
        <dbReference type="RuleBase" id="RU003640"/>
    </source>
</evidence>
<evidence type="ECO:0000256" key="6">
    <source>
        <dbReference type="ARBA" id="ARBA00022967"/>
    </source>
</evidence>
<dbReference type="Gene3D" id="1.20.58.1610">
    <property type="entry name" value="NADH:ubiquinone/plastoquinone oxidoreductase, chain 3"/>
    <property type="match status" value="1"/>
</dbReference>
<evidence type="ECO:0000256" key="4">
    <source>
        <dbReference type="ARBA" id="ARBA00022448"/>
    </source>
</evidence>
<evidence type="ECO:0000256" key="11">
    <source>
        <dbReference type="ARBA" id="ARBA00049551"/>
    </source>
</evidence>
<accession>A0A8F0WFW4</accession>
<dbReference type="Pfam" id="PF00507">
    <property type="entry name" value="Oxidored_q4"/>
    <property type="match status" value="1"/>
</dbReference>
<keyword evidence="4 12" id="KW-0813">Transport</keyword>
<gene>
    <name evidence="13" type="primary">nad3</name>
</gene>
<comment type="similarity">
    <text evidence="2 12">Belongs to the complex I subunit 3 family.</text>
</comment>
<evidence type="ECO:0000256" key="3">
    <source>
        <dbReference type="ARBA" id="ARBA00021007"/>
    </source>
</evidence>
<dbReference type="EMBL" id="MT383640">
    <property type="protein sequence ID" value="QWM93289.1"/>
    <property type="molecule type" value="Genomic_DNA"/>
</dbReference>